<evidence type="ECO:0000313" key="3">
    <source>
        <dbReference type="EMBL" id="OZI79615.1"/>
    </source>
</evidence>
<dbReference type="Pfam" id="PF00364">
    <property type="entry name" value="Biotin_lipoyl"/>
    <property type="match status" value="1"/>
</dbReference>
<reference evidence="4" key="1">
    <citation type="submission" date="2017-05" db="EMBL/GenBank/DDBJ databases">
        <title>Complete and WGS of Bordetella genogroups.</title>
        <authorList>
            <person name="Spilker T."/>
            <person name="Lipuma J."/>
        </authorList>
    </citation>
    <scope>NUCLEOTIDE SEQUENCE [LARGE SCALE GENOMIC DNA]</scope>
    <source>
        <strain evidence="4">AU8256</strain>
    </source>
</reference>
<keyword evidence="1" id="KW-0092">Biotin</keyword>
<protein>
    <submittedName>
        <fullName evidence="3">Acetyl-CoA carboxylase biotin carboxyl carrier protein subunit</fullName>
    </submittedName>
</protein>
<evidence type="ECO:0000313" key="4">
    <source>
        <dbReference type="Proteomes" id="UP000215633"/>
    </source>
</evidence>
<organism evidence="3 4">
    <name type="scientific">Bordetella genomosp. 2</name>
    <dbReference type="NCBI Taxonomy" id="1983456"/>
    <lineage>
        <taxon>Bacteria</taxon>
        <taxon>Pseudomonadati</taxon>
        <taxon>Pseudomonadota</taxon>
        <taxon>Betaproteobacteria</taxon>
        <taxon>Burkholderiales</taxon>
        <taxon>Alcaligenaceae</taxon>
        <taxon>Bordetella</taxon>
    </lineage>
</organism>
<dbReference type="AlphaFoldDB" id="A0A261VZV7"/>
<dbReference type="SUPFAM" id="SSF51230">
    <property type="entry name" value="Single hybrid motif"/>
    <property type="match status" value="1"/>
</dbReference>
<comment type="caution">
    <text evidence="3">The sequence shown here is derived from an EMBL/GenBank/DDBJ whole genome shotgun (WGS) entry which is preliminary data.</text>
</comment>
<dbReference type="Proteomes" id="UP000215633">
    <property type="component" value="Unassembled WGS sequence"/>
</dbReference>
<dbReference type="InterPro" id="IPR011053">
    <property type="entry name" value="Single_hybrid_motif"/>
</dbReference>
<dbReference type="PANTHER" id="PTHR45266">
    <property type="entry name" value="OXALOACETATE DECARBOXYLASE ALPHA CHAIN"/>
    <property type="match status" value="1"/>
</dbReference>
<gene>
    <name evidence="3" type="ORF">CAL24_06745</name>
</gene>
<dbReference type="CDD" id="cd06850">
    <property type="entry name" value="biotinyl_domain"/>
    <property type="match status" value="1"/>
</dbReference>
<evidence type="ECO:0000256" key="1">
    <source>
        <dbReference type="ARBA" id="ARBA00023267"/>
    </source>
</evidence>
<dbReference type="InterPro" id="IPR000089">
    <property type="entry name" value="Biotin_lipoyl"/>
</dbReference>
<dbReference type="NCBIfam" id="NF004547">
    <property type="entry name" value="PRK05889.1"/>
    <property type="match status" value="1"/>
</dbReference>
<dbReference type="InterPro" id="IPR050709">
    <property type="entry name" value="Biotin_Carboxyl_Carrier/Decarb"/>
</dbReference>
<name>A0A261VZV7_9BORD</name>
<proteinExistence type="predicted"/>
<dbReference type="PANTHER" id="PTHR45266:SF3">
    <property type="entry name" value="OXALOACETATE DECARBOXYLASE ALPHA CHAIN"/>
    <property type="match status" value="1"/>
</dbReference>
<sequence>MSVEVKSEVVGSVWKIQCQVGQRINQGDELITLESMKMEIPVEAAASGVIGAILVEEGQPVEEGQVVATIEEDQA</sequence>
<accession>A0A261VZV7</accession>
<dbReference type="Gene3D" id="2.40.50.100">
    <property type="match status" value="1"/>
</dbReference>
<dbReference type="PROSITE" id="PS50968">
    <property type="entry name" value="BIOTINYL_LIPOYL"/>
    <property type="match status" value="1"/>
</dbReference>
<dbReference type="EMBL" id="NEVT01000003">
    <property type="protein sequence ID" value="OZI79615.1"/>
    <property type="molecule type" value="Genomic_DNA"/>
</dbReference>
<evidence type="ECO:0000259" key="2">
    <source>
        <dbReference type="PROSITE" id="PS50968"/>
    </source>
</evidence>
<keyword evidence="4" id="KW-1185">Reference proteome</keyword>
<feature type="domain" description="Lipoyl-binding" evidence="2">
    <location>
        <begin position="1"/>
        <end position="71"/>
    </location>
</feature>
<dbReference type="RefSeq" id="WP_028354244.1">
    <property type="nucleotide sequence ID" value="NZ_NEVT01000003.1"/>
</dbReference>